<keyword evidence="1" id="KW-0732">Signal</keyword>
<organism evidence="2 3">
    <name type="scientific">Penicilliopsis zonata CBS 506.65</name>
    <dbReference type="NCBI Taxonomy" id="1073090"/>
    <lineage>
        <taxon>Eukaryota</taxon>
        <taxon>Fungi</taxon>
        <taxon>Dikarya</taxon>
        <taxon>Ascomycota</taxon>
        <taxon>Pezizomycotina</taxon>
        <taxon>Eurotiomycetes</taxon>
        <taxon>Eurotiomycetidae</taxon>
        <taxon>Eurotiales</taxon>
        <taxon>Aspergillaceae</taxon>
        <taxon>Penicilliopsis</taxon>
    </lineage>
</organism>
<dbReference type="RefSeq" id="XP_022576631.1">
    <property type="nucleotide sequence ID" value="XM_022724335.1"/>
</dbReference>
<protein>
    <submittedName>
        <fullName evidence="2">Uncharacterized protein</fullName>
    </submittedName>
</protein>
<sequence length="705" mass="74436">MLSASLLTGLVAINGLIAGGRAGILYHREAACTSPYQLQSDTLAIDDTSAQNLTLQANCGLKWKVETLADVTSWFIDCNDNLAFNQSTTVAQAVVVDSSTLTIQLDASQIAGFSTNGPGALKVLPPSGALATTGKASYEPASLAVGSYSIPKLTVQSNIMGSAYTHAKSTLKELFGINVTYDPNTMALLDLELPELEDAAIGYDDATVSLAGGDGYYTTEYTLNADRLTGSWLNGRTSYSLQEGDMVINTGDYLITDDDSGREWSCLGGDGQGNYIFNLEVAGITYNGLPVAAAQFRAHIYIYGYNYTSDAATKYGAGTPVDAVIEPLSDKVSNPPTSGAEPIFTWVGEGEKPNLADAFADDVYITWPQDTDASALEACDVEIVLSSLSGDRATLGPDLDYVINTSSNETQIAITLQNWAFQPVYTEMTVTVAGARLQGTRPAAAALSKTYDIASVFVYLTQQGGGGTTVDGTVTTYSFYGLANLTDVSQITVPSNYTLSTTVDGVTQYFAGTTNSTGVYVNSTAAATVFDGSGVEDLNVQLIGNTVYVTTRINATATKTVDGEPVTFTKAYNGGATLSPDAASPYLTGEPGYAINRTATWIFHEKWAWQESIKIGWGGIDVQPYTGKFEWEMDKGSSQQFTANDPSVTWSLLGNESNSTTVSSNGTLFYASDETSAAIALIATSTTDKSYAGQGCVNVVSSILA</sequence>
<feature type="signal peptide" evidence="1">
    <location>
        <begin position="1"/>
        <end position="22"/>
    </location>
</feature>
<evidence type="ECO:0000313" key="2">
    <source>
        <dbReference type="EMBL" id="OJJ42121.1"/>
    </source>
</evidence>
<dbReference type="EMBL" id="KV878368">
    <property type="protein sequence ID" value="OJJ42121.1"/>
    <property type="molecule type" value="Genomic_DNA"/>
</dbReference>
<proteinExistence type="predicted"/>
<dbReference type="GeneID" id="34610800"/>
<evidence type="ECO:0000256" key="1">
    <source>
        <dbReference type="SAM" id="SignalP"/>
    </source>
</evidence>
<keyword evidence="3" id="KW-1185">Reference proteome</keyword>
<dbReference type="OrthoDB" id="4304867at2759"/>
<accession>A0A1L9S4P2</accession>
<feature type="chain" id="PRO_5012115042" evidence="1">
    <location>
        <begin position="23"/>
        <end position="705"/>
    </location>
</feature>
<gene>
    <name evidence="2" type="ORF">ASPZODRAFT_137475</name>
</gene>
<dbReference type="VEuPathDB" id="FungiDB:ASPZODRAFT_137475"/>
<reference evidence="3" key="1">
    <citation type="journal article" date="2017" name="Genome Biol.">
        <title>Comparative genomics reveals high biological diversity and specific adaptations in the industrially and medically important fungal genus Aspergillus.</title>
        <authorList>
            <person name="de Vries R.P."/>
            <person name="Riley R."/>
            <person name="Wiebenga A."/>
            <person name="Aguilar-Osorio G."/>
            <person name="Amillis S."/>
            <person name="Uchima C.A."/>
            <person name="Anderluh G."/>
            <person name="Asadollahi M."/>
            <person name="Askin M."/>
            <person name="Barry K."/>
            <person name="Battaglia E."/>
            <person name="Bayram O."/>
            <person name="Benocci T."/>
            <person name="Braus-Stromeyer S.A."/>
            <person name="Caldana C."/>
            <person name="Canovas D."/>
            <person name="Cerqueira G.C."/>
            <person name="Chen F."/>
            <person name="Chen W."/>
            <person name="Choi C."/>
            <person name="Clum A."/>
            <person name="Dos Santos R.A."/>
            <person name="Damasio A.R."/>
            <person name="Diallinas G."/>
            <person name="Emri T."/>
            <person name="Fekete E."/>
            <person name="Flipphi M."/>
            <person name="Freyberg S."/>
            <person name="Gallo A."/>
            <person name="Gournas C."/>
            <person name="Habgood R."/>
            <person name="Hainaut M."/>
            <person name="Harispe M.L."/>
            <person name="Henrissat B."/>
            <person name="Hilden K.S."/>
            <person name="Hope R."/>
            <person name="Hossain A."/>
            <person name="Karabika E."/>
            <person name="Karaffa L."/>
            <person name="Karanyi Z."/>
            <person name="Krasevec N."/>
            <person name="Kuo A."/>
            <person name="Kusch H."/>
            <person name="LaButti K."/>
            <person name="Lagendijk E.L."/>
            <person name="Lapidus A."/>
            <person name="Levasseur A."/>
            <person name="Lindquist E."/>
            <person name="Lipzen A."/>
            <person name="Logrieco A.F."/>
            <person name="MacCabe A."/>
            <person name="Maekelae M.R."/>
            <person name="Malavazi I."/>
            <person name="Melin P."/>
            <person name="Meyer V."/>
            <person name="Mielnichuk N."/>
            <person name="Miskei M."/>
            <person name="Molnar A.P."/>
            <person name="Mule G."/>
            <person name="Ngan C.Y."/>
            <person name="Orejas M."/>
            <person name="Orosz E."/>
            <person name="Ouedraogo J.P."/>
            <person name="Overkamp K.M."/>
            <person name="Park H.-S."/>
            <person name="Perrone G."/>
            <person name="Piumi F."/>
            <person name="Punt P.J."/>
            <person name="Ram A.F."/>
            <person name="Ramon A."/>
            <person name="Rauscher S."/>
            <person name="Record E."/>
            <person name="Riano-Pachon D.M."/>
            <person name="Robert V."/>
            <person name="Roehrig J."/>
            <person name="Ruller R."/>
            <person name="Salamov A."/>
            <person name="Salih N.S."/>
            <person name="Samson R.A."/>
            <person name="Sandor E."/>
            <person name="Sanguinetti M."/>
            <person name="Schuetze T."/>
            <person name="Sepcic K."/>
            <person name="Shelest E."/>
            <person name="Sherlock G."/>
            <person name="Sophianopoulou V."/>
            <person name="Squina F.M."/>
            <person name="Sun H."/>
            <person name="Susca A."/>
            <person name="Todd R.B."/>
            <person name="Tsang A."/>
            <person name="Unkles S.E."/>
            <person name="van de Wiele N."/>
            <person name="van Rossen-Uffink D."/>
            <person name="Oliveira J.V."/>
            <person name="Vesth T.C."/>
            <person name="Visser J."/>
            <person name="Yu J.-H."/>
            <person name="Zhou M."/>
            <person name="Andersen M.R."/>
            <person name="Archer D.B."/>
            <person name="Baker S.E."/>
            <person name="Benoit I."/>
            <person name="Brakhage A.A."/>
            <person name="Braus G.H."/>
            <person name="Fischer R."/>
            <person name="Frisvad J.C."/>
            <person name="Goldman G.H."/>
            <person name="Houbraken J."/>
            <person name="Oakley B."/>
            <person name="Pocsi I."/>
            <person name="Scazzocchio C."/>
            <person name="Seiboth B."/>
            <person name="vanKuyk P.A."/>
            <person name="Wortman J."/>
            <person name="Dyer P.S."/>
            <person name="Grigoriev I.V."/>
        </authorList>
    </citation>
    <scope>NUCLEOTIDE SEQUENCE [LARGE SCALE GENOMIC DNA]</scope>
    <source>
        <strain evidence="3">CBS 506.65</strain>
    </source>
</reference>
<name>A0A1L9S4P2_9EURO</name>
<dbReference type="AlphaFoldDB" id="A0A1L9S4P2"/>
<evidence type="ECO:0000313" key="3">
    <source>
        <dbReference type="Proteomes" id="UP000184188"/>
    </source>
</evidence>
<dbReference type="Proteomes" id="UP000184188">
    <property type="component" value="Unassembled WGS sequence"/>
</dbReference>